<dbReference type="InterPro" id="IPR036388">
    <property type="entry name" value="WH-like_DNA-bd_sf"/>
</dbReference>
<gene>
    <name evidence="2" type="ORF">KIH74_35670</name>
</gene>
<reference evidence="2 3" key="1">
    <citation type="submission" date="2021-05" db="EMBL/GenBank/DDBJ databases">
        <title>Kineosporia and Streptomyces sp. nov. two new marine actinobacteria isolated from Coral.</title>
        <authorList>
            <person name="Buangrab K."/>
            <person name="Sutthacheep M."/>
            <person name="Yeemin T."/>
            <person name="Harunari E."/>
            <person name="Igarashi Y."/>
            <person name="Kanchanasin P."/>
            <person name="Tanasupawat S."/>
            <person name="Phongsopitanun W."/>
        </authorList>
    </citation>
    <scope>NUCLEOTIDE SEQUENCE [LARGE SCALE GENOMIC DNA]</scope>
    <source>
        <strain evidence="2 3">J2-2</strain>
    </source>
</reference>
<evidence type="ECO:0000256" key="1">
    <source>
        <dbReference type="SAM" id="MobiDB-lite"/>
    </source>
</evidence>
<name>A0ABS5TU49_9ACTN</name>
<evidence type="ECO:0008006" key="4">
    <source>
        <dbReference type="Google" id="ProtNLM"/>
    </source>
</evidence>
<proteinExistence type="predicted"/>
<organism evidence="2 3">
    <name type="scientific">Kineosporia corallincola</name>
    <dbReference type="NCBI Taxonomy" id="2835133"/>
    <lineage>
        <taxon>Bacteria</taxon>
        <taxon>Bacillati</taxon>
        <taxon>Actinomycetota</taxon>
        <taxon>Actinomycetes</taxon>
        <taxon>Kineosporiales</taxon>
        <taxon>Kineosporiaceae</taxon>
        <taxon>Kineosporia</taxon>
    </lineage>
</organism>
<dbReference type="EMBL" id="JAHBAY010000051">
    <property type="protein sequence ID" value="MBT0774334.1"/>
    <property type="molecule type" value="Genomic_DNA"/>
</dbReference>
<evidence type="ECO:0000313" key="2">
    <source>
        <dbReference type="EMBL" id="MBT0774334.1"/>
    </source>
</evidence>
<dbReference type="Proteomes" id="UP001197247">
    <property type="component" value="Unassembled WGS sequence"/>
</dbReference>
<feature type="region of interest" description="Disordered" evidence="1">
    <location>
        <begin position="1"/>
        <end position="47"/>
    </location>
</feature>
<evidence type="ECO:0000313" key="3">
    <source>
        <dbReference type="Proteomes" id="UP001197247"/>
    </source>
</evidence>
<protein>
    <recommendedName>
        <fullName evidence="4">Transcriptional regulator</fullName>
    </recommendedName>
</protein>
<dbReference type="Gene3D" id="1.10.10.10">
    <property type="entry name" value="Winged helix-like DNA-binding domain superfamily/Winged helix DNA-binding domain"/>
    <property type="match status" value="1"/>
</dbReference>
<sequence>MAQVAPDDAPVTVTASLRPESLEVRQEPADPFPTQPPPASTKPENPSARVQVRLMGRPAVLDAAGNPVPGLRRHALQLLLYLALYPEGARINAIKDIIWPDATVSAATARMSTEVSNLRRTVRRAAGA</sequence>
<keyword evidence="3" id="KW-1185">Reference proteome</keyword>
<accession>A0ABS5TU49</accession>
<comment type="caution">
    <text evidence="2">The sequence shown here is derived from an EMBL/GenBank/DDBJ whole genome shotgun (WGS) entry which is preliminary data.</text>
</comment>
<feature type="non-terminal residue" evidence="2">
    <location>
        <position position="128"/>
    </location>
</feature>
<feature type="compositionally biased region" description="Pro residues" evidence="1">
    <location>
        <begin position="30"/>
        <end position="40"/>
    </location>
</feature>